<name>A0ACC1X077_MELAZ</name>
<protein>
    <submittedName>
        <fullName evidence="1">Non-specific lipid-transfer protein</fullName>
    </submittedName>
</protein>
<comment type="caution">
    <text evidence="1">The sequence shown here is derived from an EMBL/GenBank/DDBJ whole genome shotgun (WGS) entry which is preliminary data.</text>
</comment>
<dbReference type="Proteomes" id="UP001164539">
    <property type="component" value="Chromosome 13"/>
</dbReference>
<organism evidence="1 2">
    <name type="scientific">Melia azedarach</name>
    <name type="common">Chinaberry tree</name>
    <dbReference type="NCBI Taxonomy" id="155640"/>
    <lineage>
        <taxon>Eukaryota</taxon>
        <taxon>Viridiplantae</taxon>
        <taxon>Streptophyta</taxon>
        <taxon>Embryophyta</taxon>
        <taxon>Tracheophyta</taxon>
        <taxon>Spermatophyta</taxon>
        <taxon>Magnoliopsida</taxon>
        <taxon>eudicotyledons</taxon>
        <taxon>Gunneridae</taxon>
        <taxon>Pentapetalae</taxon>
        <taxon>rosids</taxon>
        <taxon>malvids</taxon>
        <taxon>Sapindales</taxon>
        <taxon>Meliaceae</taxon>
        <taxon>Melia</taxon>
    </lineage>
</organism>
<evidence type="ECO:0000313" key="1">
    <source>
        <dbReference type="EMBL" id="KAJ4704003.1"/>
    </source>
</evidence>
<gene>
    <name evidence="1" type="ORF">OWV82_023826</name>
</gene>
<evidence type="ECO:0000313" key="2">
    <source>
        <dbReference type="Proteomes" id="UP001164539"/>
    </source>
</evidence>
<reference evidence="1 2" key="1">
    <citation type="journal article" date="2023" name="Science">
        <title>Complex scaffold remodeling in plant triterpene biosynthesis.</title>
        <authorList>
            <person name="De La Pena R."/>
            <person name="Hodgson H."/>
            <person name="Liu J.C."/>
            <person name="Stephenson M.J."/>
            <person name="Martin A.C."/>
            <person name="Owen C."/>
            <person name="Harkess A."/>
            <person name="Leebens-Mack J."/>
            <person name="Jimenez L.E."/>
            <person name="Osbourn A."/>
            <person name="Sattely E.S."/>
        </authorList>
    </citation>
    <scope>NUCLEOTIDE SEQUENCE [LARGE SCALE GENOMIC DNA]</scope>
    <source>
        <strain evidence="2">cv. JPN11</strain>
        <tissue evidence="1">Leaf</tissue>
    </source>
</reference>
<accession>A0ACC1X077</accession>
<proteinExistence type="predicted"/>
<sequence length="116" mass="12816">MEKKMMGWFYVLALTLVVLQVANRVHAMSCQEAIVKLAPCQPFLIWGEAKPTEPCCLSVKTVNDQAKTKEDRKALCECFKQAGPVMGVKPEKAKQLPDLCGIQVPVPIDPNVDCSK</sequence>
<dbReference type="EMBL" id="CM051406">
    <property type="protein sequence ID" value="KAJ4704003.1"/>
    <property type="molecule type" value="Genomic_DNA"/>
</dbReference>
<keyword evidence="2" id="KW-1185">Reference proteome</keyword>